<dbReference type="PROSITE" id="PS51257">
    <property type="entry name" value="PROKAR_LIPOPROTEIN"/>
    <property type="match status" value="1"/>
</dbReference>
<dbReference type="AlphaFoldDB" id="A0A644XTB9"/>
<accession>A0A644XTB9</accession>
<proteinExistence type="predicted"/>
<sequence>MKKWIAWILIGLMLLAAGCSNAKNTLDWDAIVEEAATETSEDEDIMTEEPEEDLADPFAFETVAASPDEPVAAVGYIGGWGYINLSGQWVIAPQYDMAYPFVDNVATVQLQTGEWQLIDKSGAVLAQFPGDIQVFEPMLPHIYPGAIFDSGCTIFDGMIIICKDVDQNGVLSWQGADLFGYADIAGNIVVEPQYHNAGAFGDGLAPVDVGRPETNASGKTVILPHIGYIDKTGNMVIEPKYSYADRFSDGMAIIQTDEDYPESGYIDTTGALRLTTDHYQYPFVDFKAGIALILTRDGAGVVDKTGTVLGEVAGAEMQTLEFSRGMSLNYGDGFSDGLFPLFDVSMEYDADTGFYPVGFINTKGEFAIPAQTEWKVCQGFSNGLCMVYQGEGESDLNRKYGYIDTAGALVTPLMYSDGTMFQYDRAIVKVEEEVGVGKWYIIDKSGQTVAELGDMLLFAQPFTK</sequence>
<evidence type="ECO:0008006" key="2">
    <source>
        <dbReference type="Google" id="ProtNLM"/>
    </source>
</evidence>
<dbReference type="PANTHER" id="PTHR37841">
    <property type="entry name" value="GLR2918 PROTEIN"/>
    <property type="match status" value="1"/>
</dbReference>
<name>A0A644XTB9_9ZZZZ</name>
<comment type="caution">
    <text evidence="1">The sequence shown here is derived from an EMBL/GenBank/DDBJ whole genome shotgun (WGS) entry which is preliminary data.</text>
</comment>
<dbReference type="InterPro" id="IPR032774">
    <property type="entry name" value="WG_beta_rep"/>
</dbReference>
<gene>
    <name evidence="1" type="ORF">SDC9_65426</name>
</gene>
<protein>
    <recommendedName>
        <fullName evidence="2">WG repeat-containing protein</fullName>
    </recommendedName>
</protein>
<dbReference type="PANTHER" id="PTHR37841:SF1">
    <property type="entry name" value="DUF3298 DOMAIN-CONTAINING PROTEIN"/>
    <property type="match status" value="1"/>
</dbReference>
<reference evidence="1" key="1">
    <citation type="submission" date="2019-08" db="EMBL/GenBank/DDBJ databases">
        <authorList>
            <person name="Kucharzyk K."/>
            <person name="Murdoch R.W."/>
            <person name="Higgins S."/>
            <person name="Loffler F."/>
        </authorList>
    </citation>
    <scope>NUCLEOTIDE SEQUENCE</scope>
</reference>
<dbReference type="EMBL" id="VSSQ01003093">
    <property type="protein sequence ID" value="MPM19008.1"/>
    <property type="molecule type" value="Genomic_DNA"/>
</dbReference>
<dbReference type="Pfam" id="PF14903">
    <property type="entry name" value="WG_beta_rep"/>
    <property type="match status" value="5"/>
</dbReference>
<organism evidence="1">
    <name type="scientific">bioreactor metagenome</name>
    <dbReference type="NCBI Taxonomy" id="1076179"/>
    <lineage>
        <taxon>unclassified sequences</taxon>
        <taxon>metagenomes</taxon>
        <taxon>ecological metagenomes</taxon>
    </lineage>
</organism>
<dbReference type="SUPFAM" id="SSF69360">
    <property type="entry name" value="Cell wall binding repeat"/>
    <property type="match status" value="1"/>
</dbReference>
<evidence type="ECO:0000313" key="1">
    <source>
        <dbReference type="EMBL" id="MPM19008.1"/>
    </source>
</evidence>